<reference evidence="1 3" key="1">
    <citation type="journal article" date="2020" name="Stud. Mycol.">
        <title>101 Dothideomycetes genomes: a test case for predicting lifestyles and emergence of pathogens.</title>
        <authorList>
            <person name="Haridas S."/>
            <person name="Albert R."/>
            <person name="Binder M."/>
            <person name="Bloem J."/>
            <person name="Labutti K."/>
            <person name="Salamov A."/>
            <person name="Andreopoulos B."/>
            <person name="Baker S."/>
            <person name="Barry K."/>
            <person name="Bills G."/>
            <person name="Bluhm B."/>
            <person name="Cannon C."/>
            <person name="Castanera R."/>
            <person name="Culley D."/>
            <person name="Daum C."/>
            <person name="Ezra D."/>
            <person name="Gonzalez J."/>
            <person name="Henrissat B."/>
            <person name="Kuo A."/>
            <person name="Liang C."/>
            <person name="Lipzen A."/>
            <person name="Lutzoni F."/>
            <person name="Magnuson J."/>
            <person name="Mondo S."/>
            <person name="Nolan M."/>
            <person name="Ohm R."/>
            <person name="Pangilinan J."/>
            <person name="Park H.-J."/>
            <person name="Ramirez L."/>
            <person name="Alfaro M."/>
            <person name="Sun H."/>
            <person name="Tritt A."/>
            <person name="Yoshinaga Y."/>
            <person name="Zwiers L.-H."/>
            <person name="Turgeon B."/>
            <person name="Goodwin S."/>
            <person name="Spatafora J."/>
            <person name="Crous P."/>
            <person name="Grigoriev I."/>
        </authorList>
    </citation>
    <scope>NUCLEOTIDE SEQUENCE</scope>
    <source>
        <strain evidence="1 3">CBS 304.34</strain>
    </source>
</reference>
<dbReference type="GeneID" id="54467045"/>
<sequence>MALRLDRAYIHQHSRTSRLKSPAIAPRILLAPLLFALGINFLGHTNAGTVSISQYPLYQQLRGCAQCCYWECNARGDFWLANEQLSCGNDPIDGCFCRSDLIPVATSYLSNCAYSSCGSNLNDMTSAVAAYTEYCKHIGQVAIPTTGGALPATTQQPGAAGAYTVTMYVTATVTVYSGGVRVKPAICGAVFEPFWGLFAALLLESSTIIIRHLRWLI</sequence>
<dbReference type="EMBL" id="MU003718">
    <property type="protein sequence ID" value="KAF2803235.1"/>
    <property type="molecule type" value="Genomic_DNA"/>
</dbReference>
<proteinExistence type="predicted"/>
<dbReference type="Proteomes" id="UP000504636">
    <property type="component" value="Unplaced"/>
</dbReference>
<reference evidence="3" key="3">
    <citation type="submission" date="2025-04" db="UniProtKB">
        <authorList>
            <consortium name="RefSeq"/>
        </authorList>
    </citation>
    <scope>IDENTIFICATION</scope>
    <source>
        <strain evidence="3">CBS 304.34</strain>
    </source>
</reference>
<evidence type="ECO:0000313" key="2">
    <source>
        <dbReference type="Proteomes" id="UP000504636"/>
    </source>
</evidence>
<accession>A0A6A6Y4S9</accession>
<organism evidence="1">
    <name type="scientific">Mytilinidion resinicola</name>
    <dbReference type="NCBI Taxonomy" id="574789"/>
    <lineage>
        <taxon>Eukaryota</taxon>
        <taxon>Fungi</taxon>
        <taxon>Dikarya</taxon>
        <taxon>Ascomycota</taxon>
        <taxon>Pezizomycotina</taxon>
        <taxon>Dothideomycetes</taxon>
        <taxon>Pleosporomycetidae</taxon>
        <taxon>Mytilinidiales</taxon>
        <taxon>Mytilinidiaceae</taxon>
        <taxon>Mytilinidion</taxon>
    </lineage>
</organism>
<evidence type="ECO:0000313" key="3">
    <source>
        <dbReference type="RefSeq" id="XP_033570199.1"/>
    </source>
</evidence>
<evidence type="ECO:0000313" key="1">
    <source>
        <dbReference type="EMBL" id="KAF2803235.1"/>
    </source>
</evidence>
<evidence type="ECO:0008006" key="4">
    <source>
        <dbReference type="Google" id="ProtNLM"/>
    </source>
</evidence>
<protein>
    <recommendedName>
        <fullName evidence="4">Extracellular membrane protein CFEM domain-containing protein</fullName>
    </recommendedName>
</protein>
<reference evidence="3" key="2">
    <citation type="submission" date="2020-04" db="EMBL/GenBank/DDBJ databases">
        <authorList>
            <consortium name="NCBI Genome Project"/>
        </authorList>
    </citation>
    <scope>NUCLEOTIDE SEQUENCE</scope>
    <source>
        <strain evidence="3">CBS 304.34</strain>
    </source>
</reference>
<dbReference type="RefSeq" id="XP_033570199.1">
    <property type="nucleotide sequence ID" value="XM_033726152.1"/>
</dbReference>
<dbReference type="AlphaFoldDB" id="A0A6A6Y4S9"/>
<name>A0A6A6Y4S9_9PEZI</name>
<keyword evidence="2" id="KW-1185">Reference proteome</keyword>
<dbReference type="OrthoDB" id="3793150at2759"/>
<gene>
    <name evidence="1 3" type="ORF">BDZ99DRAFT_526608</name>
</gene>